<evidence type="ECO:0000313" key="1">
    <source>
        <dbReference type="EMBL" id="KAJ8617881.1"/>
    </source>
</evidence>
<sequence>MDTDVWLSLLAGIPSSSNAVVEIRLSANPGSMWTLGIGISLMYLVEYKGRLCFVSPSRRSSLLKAMVALTAFWTERHSVQGPPASFFSPFEELVFPKDLHKKNKKVGCSFCGNPSQSGYLSQLQKLLEVALRLEDLLQAQGADPPLLLKTLMQQHCRLQLLHCMEHFPGTSPK</sequence>
<dbReference type="Proteomes" id="UP001234297">
    <property type="component" value="Chromosome 4"/>
</dbReference>
<dbReference type="EMBL" id="CM056812">
    <property type="protein sequence ID" value="KAJ8617881.1"/>
    <property type="molecule type" value="Genomic_DNA"/>
</dbReference>
<gene>
    <name evidence="1" type="ORF">MRB53_014067</name>
</gene>
<keyword evidence="2" id="KW-1185">Reference proteome</keyword>
<organism evidence="1 2">
    <name type="scientific">Persea americana</name>
    <name type="common">Avocado</name>
    <dbReference type="NCBI Taxonomy" id="3435"/>
    <lineage>
        <taxon>Eukaryota</taxon>
        <taxon>Viridiplantae</taxon>
        <taxon>Streptophyta</taxon>
        <taxon>Embryophyta</taxon>
        <taxon>Tracheophyta</taxon>
        <taxon>Spermatophyta</taxon>
        <taxon>Magnoliopsida</taxon>
        <taxon>Magnoliidae</taxon>
        <taxon>Laurales</taxon>
        <taxon>Lauraceae</taxon>
        <taxon>Persea</taxon>
    </lineage>
</organism>
<proteinExistence type="predicted"/>
<reference evidence="1 2" key="1">
    <citation type="journal article" date="2022" name="Hortic Res">
        <title>A haplotype resolved chromosomal level avocado genome allows analysis of novel avocado genes.</title>
        <authorList>
            <person name="Nath O."/>
            <person name="Fletcher S.J."/>
            <person name="Hayward A."/>
            <person name="Shaw L.M."/>
            <person name="Masouleh A.K."/>
            <person name="Furtado A."/>
            <person name="Henry R.J."/>
            <person name="Mitter N."/>
        </authorList>
    </citation>
    <scope>NUCLEOTIDE SEQUENCE [LARGE SCALE GENOMIC DNA]</scope>
    <source>
        <strain evidence="2">cv. Hass</strain>
    </source>
</reference>
<accession>A0ACC2K9X7</accession>
<evidence type="ECO:0000313" key="2">
    <source>
        <dbReference type="Proteomes" id="UP001234297"/>
    </source>
</evidence>
<comment type="caution">
    <text evidence="1">The sequence shown here is derived from an EMBL/GenBank/DDBJ whole genome shotgun (WGS) entry which is preliminary data.</text>
</comment>
<protein>
    <submittedName>
        <fullName evidence="1">Uncharacterized protein</fullName>
    </submittedName>
</protein>
<name>A0ACC2K9X7_PERAE</name>